<evidence type="ECO:0000256" key="2">
    <source>
        <dbReference type="ARBA" id="ARBA00022727"/>
    </source>
</evidence>
<dbReference type="UniPathway" id="UPA00588">
    <property type="reaction ID" value="UER00649"/>
</dbReference>
<dbReference type="InterPro" id="IPR006259">
    <property type="entry name" value="Adenyl_kin_sub"/>
</dbReference>
<dbReference type="GO" id="GO:0005737">
    <property type="term" value="C:cytoplasm"/>
    <property type="evidence" value="ECO:0007669"/>
    <property type="project" value="UniProtKB-SubCell"/>
</dbReference>
<evidence type="ECO:0000313" key="8">
    <source>
        <dbReference type="EMBL" id="TCO07856.1"/>
    </source>
</evidence>
<evidence type="ECO:0000256" key="5">
    <source>
        <dbReference type="HAMAP-Rule" id="MF_00235"/>
    </source>
</evidence>
<dbReference type="EC" id="2.7.4.3" evidence="5 7"/>
<comment type="subcellular location">
    <subcellularLocation>
        <location evidence="5 7">Cytoplasm</location>
    </subcellularLocation>
</comment>
<dbReference type="GO" id="GO:0005524">
    <property type="term" value="F:ATP binding"/>
    <property type="evidence" value="ECO:0007669"/>
    <property type="project" value="UniProtKB-UniRule"/>
</dbReference>
<dbReference type="Proteomes" id="UP000294881">
    <property type="component" value="Unassembled WGS sequence"/>
</dbReference>
<feature type="region of interest" description="NMP" evidence="5">
    <location>
        <begin position="30"/>
        <end position="59"/>
    </location>
</feature>
<feature type="binding site" evidence="5">
    <location>
        <position position="127"/>
    </location>
    <ligand>
        <name>ATP</name>
        <dbReference type="ChEBI" id="CHEBI:30616"/>
    </ligand>
</feature>
<keyword evidence="1 5" id="KW-0808">Transferase</keyword>
<proteinExistence type="inferred from homology"/>
<dbReference type="PROSITE" id="PS00113">
    <property type="entry name" value="ADENYLATE_KINASE"/>
    <property type="match status" value="1"/>
</dbReference>
<comment type="catalytic activity">
    <reaction evidence="5 7">
        <text>AMP + ATP = 2 ADP</text>
        <dbReference type="Rhea" id="RHEA:12973"/>
        <dbReference type="ChEBI" id="CHEBI:30616"/>
        <dbReference type="ChEBI" id="CHEBI:456215"/>
        <dbReference type="ChEBI" id="CHEBI:456216"/>
        <dbReference type="EC" id="2.7.4.3"/>
    </reaction>
</comment>
<dbReference type="RefSeq" id="WP_132010765.1">
    <property type="nucleotide sequence ID" value="NZ_JBHUNN010000002.1"/>
</dbReference>
<organism evidence="8 9">
    <name type="scientific">Camelimonas lactis</name>
    <dbReference type="NCBI Taxonomy" id="659006"/>
    <lineage>
        <taxon>Bacteria</taxon>
        <taxon>Pseudomonadati</taxon>
        <taxon>Pseudomonadota</taxon>
        <taxon>Alphaproteobacteria</taxon>
        <taxon>Hyphomicrobiales</taxon>
        <taxon>Chelatococcaceae</taxon>
        <taxon>Camelimonas</taxon>
    </lineage>
</organism>
<dbReference type="NCBIfam" id="NF001381">
    <property type="entry name" value="PRK00279.1-3"/>
    <property type="match status" value="1"/>
</dbReference>
<dbReference type="AlphaFoldDB" id="A0A4R2GHK6"/>
<comment type="similarity">
    <text evidence="5 6">Belongs to the adenylate kinase family.</text>
</comment>
<feature type="binding site" evidence="5">
    <location>
        <begin position="10"/>
        <end position="15"/>
    </location>
    <ligand>
        <name>ATP</name>
        <dbReference type="ChEBI" id="CHEBI:30616"/>
    </ligand>
</feature>
<dbReference type="EMBL" id="SLWL01000027">
    <property type="protein sequence ID" value="TCO07856.1"/>
    <property type="molecule type" value="Genomic_DNA"/>
</dbReference>
<keyword evidence="5 7" id="KW-0067">ATP-binding</keyword>
<dbReference type="HAMAP" id="MF_00235">
    <property type="entry name" value="Adenylate_kinase_Adk"/>
    <property type="match status" value="1"/>
</dbReference>
<keyword evidence="5" id="KW-0963">Cytoplasm</keyword>
<dbReference type="NCBIfam" id="NF011100">
    <property type="entry name" value="PRK14527.1"/>
    <property type="match status" value="1"/>
</dbReference>
<name>A0A4R2GHK6_9HYPH</name>
<dbReference type="Gene3D" id="3.40.50.300">
    <property type="entry name" value="P-loop containing nucleotide triphosphate hydrolases"/>
    <property type="match status" value="1"/>
</dbReference>
<evidence type="ECO:0000256" key="3">
    <source>
        <dbReference type="ARBA" id="ARBA00022741"/>
    </source>
</evidence>
<dbReference type="NCBIfam" id="NF011104">
    <property type="entry name" value="PRK14531.1"/>
    <property type="match status" value="1"/>
</dbReference>
<feature type="binding site" evidence="5">
    <location>
        <position position="92"/>
    </location>
    <ligand>
        <name>AMP</name>
        <dbReference type="ChEBI" id="CHEBI:456215"/>
    </ligand>
</feature>
<gene>
    <name evidence="5" type="primary">adk</name>
    <name evidence="8" type="ORF">EV666_12724</name>
</gene>
<evidence type="ECO:0000256" key="6">
    <source>
        <dbReference type="RuleBase" id="RU003330"/>
    </source>
</evidence>
<feature type="binding site" evidence="5">
    <location>
        <position position="150"/>
    </location>
    <ligand>
        <name>AMP</name>
        <dbReference type="ChEBI" id="CHEBI:456215"/>
    </ligand>
</feature>
<feature type="binding site" evidence="5">
    <location>
        <position position="178"/>
    </location>
    <ligand>
        <name>ATP</name>
        <dbReference type="ChEBI" id="CHEBI:30616"/>
    </ligand>
</feature>
<dbReference type="OrthoDB" id="9805030at2"/>
<dbReference type="CDD" id="cd01428">
    <property type="entry name" value="ADK"/>
    <property type="match status" value="1"/>
</dbReference>
<feature type="binding site" evidence="5">
    <location>
        <position position="36"/>
    </location>
    <ligand>
        <name>AMP</name>
        <dbReference type="ChEBI" id="CHEBI:456215"/>
    </ligand>
</feature>
<dbReference type="GO" id="GO:0004017">
    <property type="term" value="F:AMP kinase activity"/>
    <property type="evidence" value="ECO:0007669"/>
    <property type="project" value="UniProtKB-UniRule"/>
</dbReference>
<comment type="pathway">
    <text evidence="5">Purine metabolism; AMP biosynthesis via salvage pathway; AMP from ADP: step 1/1.</text>
</comment>
<evidence type="ECO:0000313" key="9">
    <source>
        <dbReference type="Proteomes" id="UP000294881"/>
    </source>
</evidence>
<feature type="binding site" evidence="5">
    <location>
        <position position="31"/>
    </location>
    <ligand>
        <name>AMP</name>
        <dbReference type="ChEBI" id="CHEBI:456215"/>
    </ligand>
</feature>
<dbReference type="InterPro" id="IPR000850">
    <property type="entry name" value="Adenylat/UMP-CMP_kin"/>
</dbReference>
<dbReference type="GO" id="GO:0044209">
    <property type="term" value="P:AMP salvage"/>
    <property type="evidence" value="ECO:0007669"/>
    <property type="project" value="UniProtKB-UniRule"/>
</dbReference>
<keyword evidence="4 5" id="KW-0418">Kinase</keyword>
<evidence type="ECO:0000256" key="4">
    <source>
        <dbReference type="ARBA" id="ARBA00022777"/>
    </source>
</evidence>
<feature type="binding site" evidence="5">
    <location>
        <begin position="57"/>
        <end position="59"/>
    </location>
    <ligand>
        <name>AMP</name>
        <dbReference type="ChEBI" id="CHEBI:456215"/>
    </ligand>
</feature>
<dbReference type="PRINTS" id="PR00094">
    <property type="entry name" value="ADENYLTKNASE"/>
</dbReference>
<dbReference type="InterPro" id="IPR033690">
    <property type="entry name" value="Adenylat_kinase_CS"/>
</dbReference>
<accession>A0A4R2GHK6</accession>
<comment type="subunit">
    <text evidence="5 7">Monomer.</text>
</comment>
<evidence type="ECO:0000256" key="1">
    <source>
        <dbReference type="ARBA" id="ARBA00022679"/>
    </source>
</evidence>
<keyword evidence="2 5" id="KW-0545">Nucleotide biosynthesis</keyword>
<comment type="function">
    <text evidence="5">Catalyzes the reversible transfer of the terminal phosphate group between ATP and AMP. Plays an important role in cellular energy homeostasis and in adenine nucleotide metabolism.</text>
</comment>
<protein>
    <recommendedName>
        <fullName evidence="5 7">Adenylate kinase</fullName>
        <shortName evidence="5">AK</shortName>
        <ecNumber evidence="5 7">2.7.4.3</ecNumber>
    </recommendedName>
    <alternativeName>
        <fullName evidence="5">ATP-AMP transphosphorylase</fullName>
    </alternativeName>
    <alternativeName>
        <fullName evidence="5">ATP:AMP phosphotransferase</fullName>
    </alternativeName>
    <alternativeName>
        <fullName evidence="5">Adenylate monophosphate kinase</fullName>
    </alternativeName>
</protein>
<dbReference type="InterPro" id="IPR027417">
    <property type="entry name" value="P-loop_NTPase"/>
</dbReference>
<feature type="binding site" evidence="5">
    <location>
        <begin position="85"/>
        <end position="88"/>
    </location>
    <ligand>
        <name>AMP</name>
        <dbReference type="ChEBI" id="CHEBI:456215"/>
    </ligand>
</feature>
<comment type="domain">
    <text evidence="5">Consists of three domains, a large central CORE domain and two small peripheral domains, NMPbind and LID, which undergo movements during catalysis. The LID domain closes over the site of phosphoryl transfer upon ATP binding. Assembling and dissambling the active center during each catalytic cycle provides an effective means to prevent ATP hydrolysis.</text>
</comment>
<comment type="caution">
    <text evidence="8">The sequence shown here is derived from an EMBL/GenBank/DDBJ whole genome shotgun (WGS) entry which is preliminary data.</text>
</comment>
<keyword evidence="9" id="KW-1185">Reference proteome</keyword>
<reference evidence="8 9" key="1">
    <citation type="submission" date="2019-03" db="EMBL/GenBank/DDBJ databases">
        <title>Genomic Encyclopedia of Type Strains, Phase IV (KMG-IV): sequencing the most valuable type-strain genomes for metagenomic binning, comparative biology and taxonomic classification.</title>
        <authorList>
            <person name="Goeker M."/>
        </authorList>
    </citation>
    <scope>NUCLEOTIDE SEQUENCE [LARGE SCALE GENOMIC DNA]</scope>
    <source>
        <strain evidence="8 9">DSM 22958</strain>
    </source>
</reference>
<dbReference type="NCBIfam" id="NF011105">
    <property type="entry name" value="PRK14532.1"/>
    <property type="match status" value="1"/>
</dbReference>
<keyword evidence="3 5" id="KW-0547">Nucleotide-binding</keyword>
<dbReference type="SUPFAM" id="SSF52540">
    <property type="entry name" value="P-loop containing nucleoside triphosphate hydrolases"/>
    <property type="match status" value="1"/>
</dbReference>
<feature type="binding site" evidence="5">
    <location>
        <position position="139"/>
    </location>
    <ligand>
        <name>AMP</name>
        <dbReference type="ChEBI" id="CHEBI:456215"/>
    </ligand>
</feature>
<evidence type="ECO:0000256" key="7">
    <source>
        <dbReference type="RuleBase" id="RU003331"/>
    </source>
</evidence>
<dbReference type="PANTHER" id="PTHR23359">
    <property type="entry name" value="NUCLEOTIDE KINASE"/>
    <property type="match status" value="1"/>
</dbReference>
<dbReference type="Pfam" id="PF00406">
    <property type="entry name" value="ADK"/>
    <property type="match status" value="1"/>
</dbReference>
<comment type="caution">
    <text evidence="5">Lacks conserved residue(s) required for the propagation of feature annotation.</text>
</comment>
<sequence length="196" mass="20708">MRLILLGPPGAGKGTQAKRLVERYGIPQLSTGDMLRAAVAAGTPVGLKARAVMDAGQLVSDDIVIGIVADRIEEADAKKGFILDGFPRTVAQAEALGDMLAGKGLRLDAVVELVVDQDGLVNRIINRANESKANGEPVRADDDPEVFKTRLAAYNRDTAVVAPFYEGRGQLTRIDGEQPIDAVSAALYAALDKVDA</sequence>
<dbReference type="NCBIfam" id="TIGR01351">
    <property type="entry name" value="adk"/>
    <property type="match status" value="1"/>
</dbReference>